<gene>
    <name evidence="4" type="ORF">SDRG_11316</name>
</gene>
<dbReference type="SUPFAM" id="SSF54695">
    <property type="entry name" value="POZ domain"/>
    <property type="match status" value="1"/>
</dbReference>
<dbReference type="GeneID" id="19952043"/>
<evidence type="ECO:0000256" key="1">
    <source>
        <dbReference type="SAM" id="Coils"/>
    </source>
</evidence>
<dbReference type="eggNOG" id="KOG2716">
    <property type="taxonomic scope" value="Eukaryota"/>
</dbReference>
<dbReference type="PANTHER" id="PTHR11145:SF8">
    <property type="entry name" value="RE57120P"/>
    <property type="match status" value="1"/>
</dbReference>
<dbReference type="InterPro" id="IPR011333">
    <property type="entry name" value="SKP1/BTB/POZ_sf"/>
</dbReference>
<dbReference type="Pfam" id="PF02214">
    <property type="entry name" value="BTB_2"/>
    <property type="match status" value="1"/>
</dbReference>
<sequence length="331" mass="36977">MASTLQKEHLKRSLSGSLDMLKLFSADFLETSQSIQDQLEALERKEKQWEDLERRLQRNASSAANVITLDVGGTIFRTSKDTLLRLDGTYFQAMLGSGHWQPNAETGAYFIDIDPIHFDRVMVYLRTGELSFDGLSDWEVRHLRTTLDYLNISTPRELHAPSERDTASLQWNAHLCSAGLSLSDDGTSVQRANAPSRSVSHSVLGASCVDVYALRLERITTVGNVLGKLFVGLAPRKGFGVYSYNPEVSGYYVELRHGTLYAQDGIRGTPYCAGFSEGDVVTVRWRRDVGEIHFEKNDQELGVAFSGLPSDLELFPAVDMYYHGAHLSFVQ</sequence>
<dbReference type="Proteomes" id="UP000030762">
    <property type="component" value="Unassembled WGS sequence"/>
</dbReference>
<feature type="domain" description="B30.2/SPRY" evidence="3">
    <location>
        <begin position="149"/>
        <end position="331"/>
    </location>
</feature>
<dbReference type="InterPro" id="IPR013320">
    <property type="entry name" value="ConA-like_dom_sf"/>
</dbReference>
<feature type="coiled-coil region" evidence="1">
    <location>
        <begin position="25"/>
        <end position="62"/>
    </location>
</feature>
<dbReference type="InterPro" id="IPR045068">
    <property type="entry name" value="BACURD1-3"/>
</dbReference>
<organism evidence="4 5">
    <name type="scientific">Saprolegnia diclina (strain VS20)</name>
    <dbReference type="NCBI Taxonomy" id="1156394"/>
    <lineage>
        <taxon>Eukaryota</taxon>
        <taxon>Sar</taxon>
        <taxon>Stramenopiles</taxon>
        <taxon>Oomycota</taxon>
        <taxon>Saprolegniomycetes</taxon>
        <taxon>Saprolegniales</taxon>
        <taxon>Saprolegniaceae</taxon>
        <taxon>Saprolegnia</taxon>
    </lineage>
</organism>
<dbReference type="EMBL" id="JH767171">
    <property type="protein sequence ID" value="EQC31131.1"/>
    <property type="molecule type" value="Genomic_DNA"/>
</dbReference>
<dbReference type="PROSITE" id="PS50188">
    <property type="entry name" value="B302_SPRY"/>
    <property type="match status" value="1"/>
</dbReference>
<feature type="domain" description="BTB" evidence="2">
    <location>
        <begin position="65"/>
        <end position="134"/>
    </location>
</feature>
<accession>T0Q8Z6</accession>
<dbReference type="VEuPathDB" id="FungiDB:SDRG_11316"/>
<dbReference type="AlphaFoldDB" id="T0Q8Z6"/>
<proteinExistence type="predicted"/>
<dbReference type="PROSITE" id="PS50097">
    <property type="entry name" value="BTB"/>
    <property type="match status" value="1"/>
</dbReference>
<dbReference type="InterPro" id="IPR000210">
    <property type="entry name" value="BTB/POZ_dom"/>
</dbReference>
<dbReference type="RefSeq" id="XP_008615570.1">
    <property type="nucleotide sequence ID" value="XM_008617348.1"/>
</dbReference>
<dbReference type="Pfam" id="PF00622">
    <property type="entry name" value="SPRY"/>
    <property type="match status" value="1"/>
</dbReference>
<evidence type="ECO:0000259" key="3">
    <source>
        <dbReference type="PROSITE" id="PS50188"/>
    </source>
</evidence>
<dbReference type="InterPro" id="IPR003131">
    <property type="entry name" value="T1-type_BTB"/>
</dbReference>
<evidence type="ECO:0000259" key="2">
    <source>
        <dbReference type="PROSITE" id="PS50097"/>
    </source>
</evidence>
<evidence type="ECO:0008006" key="6">
    <source>
        <dbReference type="Google" id="ProtNLM"/>
    </source>
</evidence>
<dbReference type="SUPFAM" id="SSF49899">
    <property type="entry name" value="Concanavalin A-like lectins/glucanases"/>
    <property type="match status" value="1"/>
</dbReference>
<reference evidence="4 5" key="1">
    <citation type="submission" date="2012-04" db="EMBL/GenBank/DDBJ databases">
        <title>The Genome Sequence of Saprolegnia declina VS20.</title>
        <authorList>
            <consortium name="The Broad Institute Genome Sequencing Platform"/>
            <person name="Russ C."/>
            <person name="Nusbaum C."/>
            <person name="Tyler B."/>
            <person name="van West P."/>
            <person name="Dieguez-Uribeondo J."/>
            <person name="de Bruijn I."/>
            <person name="Tripathy S."/>
            <person name="Jiang R."/>
            <person name="Young S.K."/>
            <person name="Zeng Q."/>
            <person name="Gargeya S."/>
            <person name="Fitzgerald M."/>
            <person name="Haas B."/>
            <person name="Abouelleil A."/>
            <person name="Alvarado L."/>
            <person name="Arachchi H.M."/>
            <person name="Berlin A."/>
            <person name="Chapman S.B."/>
            <person name="Goldberg J."/>
            <person name="Griggs A."/>
            <person name="Gujja S."/>
            <person name="Hansen M."/>
            <person name="Howarth C."/>
            <person name="Imamovic A."/>
            <person name="Larimer J."/>
            <person name="McCowen C."/>
            <person name="Montmayeur A."/>
            <person name="Murphy C."/>
            <person name="Neiman D."/>
            <person name="Pearson M."/>
            <person name="Priest M."/>
            <person name="Roberts A."/>
            <person name="Saif S."/>
            <person name="Shea T."/>
            <person name="Sisk P."/>
            <person name="Sykes S."/>
            <person name="Wortman J."/>
            <person name="Nusbaum C."/>
            <person name="Birren B."/>
        </authorList>
    </citation>
    <scope>NUCLEOTIDE SEQUENCE [LARGE SCALE GENOMIC DNA]</scope>
    <source>
        <strain evidence="4 5">VS20</strain>
    </source>
</reference>
<dbReference type="InParanoid" id="T0Q8Z6"/>
<keyword evidence="5" id="KW-1185">Reference proteome</keyword>
<dbReference type="InterPro" id="IPR001870">
    <property type="entry name" value="B30.2/SPRY"/>
</dbReference>
<dbReference type="STRING" id="1156394.T0Q8Z6"/>
<dbReference type="CDD" id="cd11709">
    <property type="entry name" value="SPRY"/>
    <property type="match status" value="1"/>
</dbReference>
<dbReference type="InterPro" id="IPR003877">
    <property type="entry name" value="SPRY_dom"/>
</dbReference>
<dbReference type="GO" id="GO:0051260">
    <property type="term" value="P:protein homooligomerization"/>
    <property type="evidence" value="ECO:0007669"/>
    <property type="project" value="InterPro"/>
</dbReference>
<dbReference type="PANTHER" id="PTHR11145">
    <property type="entry name" value="BTB/POZ DOMAIN-CONTAINING ADAPTER FOR CUL3-MEDIATED RHOA DEGRADATION PROTEIN FAMILY MEMBER"/>
    <property type="match status" value="1"/>
</dbReference>
<dbReference type="OMA" id="YYVELRH"/>
<evidence type="ECO:0000313" key="4">
    <source>
        <dbReference type="EMBL" id="EQC31131.1"/>
    </source>
</evidence>
<dbReference type="Gene3D" id="3.30.710.10">
    <property type="entry name" value="Potassium Channel Kv1.1, Chain A"/>
    <property type="match status" value="1"/>
</dbReference>
<evidence type="ECO:0000313" key="5">
    <source>
        <dbReference type="Proteomes" id="UP000030762"/>
    </source>
</evidence>
<keyword evidence="1" id="KW-0175">Coiled coil</keyword>
<dbReference type="OrthoDB" id="2414723at2759"/>
<dbReference type="CDD" id="cd18316">
    <property type="entry name" value="BTB_POZ_KCTD-like"/>
    <property type="match status" value="1"/>
</dbReference>
<dbReference type="Gene3D" id="2.60.120.920">
    <property type="match status" value="1"/>
</dbReference>
<name>T0Q8Z6_SAPDV</name>
<protein>
    <recommendedName>
        <fullName evidence="6">BTB domain-containing protein</fullName>
    </recommendedName>
</protein>
<dbReference type="InterPro" id="IPR043136">
    <property type="entry name" value="B30.2/SPRY_sf"/>
</dbReference>